<organism evidence="1 2">
    <name type="scientific">Caballeronia udeis</name>
    <dbReference type="NCBI Taxonomy" id="1232866"/>
    <lineage>
        <taxon>Bacteria</taxon>
        <taxon>Pseudomonadati</taxon>
        <taxon>Pseudomonadota</taxon>
        <taxon>Betaproteobacteria</taxon>
        <taxon>Burkholderiales</taxon>
        <taxon>Burkholderiaceae</taxon>
        <taxon>Caballeronia</taxon>
    </lineage>
</organism>
<sequence length="67" mass="7160">MSLPFSSPSEPREIDRVRRILATVGIASTVTETFPPNSPTFGWSQHPGPNAAVLLVASKRSESNPLG</sequence>
<evidence type="ECO:0000313" key="2">
    <source>
        <dbReference type="Proteomes" id="UP000054683"/>
    </source>
</evidence>
<accession>A0A158HVH5</accession>
<dbReference type="Proteomes" id="UP000054683">
    <property type="component" value="Unassembled WGS sequence"/>
</dbReference>
<dbReference type="AlphaFoldDB" id="A0A158HVH5"/>
<proteinExistence type="predicted"/>
<dbReference type="EMBL" id="FCOK02000036">
    <property type="protein sequence ID" value="SAL48348.1"/>
    <property type="molecule type" value="Genomic_DNA"/>
</dbReference>
<protein>
    <submittedName>
        <fullName evidence="1">Uncharacterized protein</fullName>
    </submittedName>
</protein>
<name>A0A158HVH5_9BURK</name>
<gene>
    <name evidence="1" type="ORF">AWB69_04863</name>
</gene>
<evidence type="ECO:0000313" key="1">
    <source>
        <dbReference type="EMBL" id="SAL48348.1"/>
    </source>
</evidence>
<reference evidence="1 2" key="1">
    <citation type="submission" date="2016-01" db="EMBL/GenBank/DDBJ databases">
        <authorList>
            <person name="Oliw E.H."/>
        </authorList>
    </citation>
    <scope>NUCLEOTIDE SEQUENCE [LARGE SCALE GENOMIC DNA]</scope>
    <source>
        <strain evidence="1">LMG 27134</strain>
    </source>
</reference>